<dbReference type="Gene3D" id="1.10.150.240">
    <property type="entry name" value="Putative phosphatase, domain 2"/>
    <property type="match status" value="1"/>
</dbReference>
<dbReference type="AlphaFoldDB" id="A0A0A8K2F8"/>
<dbReference type="InterPro" id="IPR006439">
    <property type="entry name" value="HAD-SF_hydro_IA"/>
</dbReference>
<comment type="pathway">
    <text evidence="2">Organic acid metabolism; glycolate biosynthesis; glycolate from 2-phosphoglycolate: step 1/1.</text>
</comment>
<dbReference type="STRING" id="1384459.GL4_1651"/>
<comment type="similarity">
    <text evidence="3">Belongs to the HAD-like hydrolase superfamily. CbbY/CbbZ/Gph/YieH family.</text>
</comment>
<dbReference type="FunFam" id="3.40.50.1000:FF:000022">
    <property type="entry name" value="Phosphoglycolate phosphatase"/>
    <property type="match status" value="1"/>
</dbReference>
<evidence type="ECO:0000256" key="4">
    <source>
        <dbReference type="ARBA" id="ARBA00013078"/>
    </source>
</evidence>
<dbReference type="HOGENOM" id="CLU_045011_19_1_5"/>
<dbReference type="InterPro" id="IPR036412">
    <property type="entry name" value="HAD-like_sf"/>
</dbReference>
<reference evidence="5 6" key="1">
    <citation type="submission" date="2014-09" db="EMBL/GenBank/DDBJ databases">
        <title>Genome sequencing of Methyloceanibacter caenitepidi Gela4.</title>
        <authorList>
            <person name="Takeuchi M."/>
            <person name="Susumu S."/>
            <person name="Kamagata Y."/>
            <person name="Oshima K."/>
            <person name="Hattori M."/>
            <person name="Iwasaki W."/>
        </authorList>
    </citation>
    <scope>NUCLEOTIDE SEQUENCE [LARGE SCALE GENOMIC DNA]</scope>
    <source>
        <strain evidence="5 6">Gela4</strain>
    </source>
</reference>
<comment type="catalytic activity">
    <reaction evidence="1">
        <text>2-phosphoglycolate + H2O = glycolate + phosphate</text>
        <dbReference type="Rhea" id="RHEA:14369"/>
        <dbReference type="ChEBI" id="CHEBI:15377"/>
        <dbReference type="ChEBI" id="CHEBI:29805"/>
        <dbReference type="ChEBI" id="CHEBI:43474"/>
        <dbReference type="ChEBI" id="CHEBI:58033"/>
        <dbReference type="EC" id="3.1.3.18"/>
    </reaction>
</comment>
<evidence type="ECO:0000313" key="6">
    <source>
        <dbReference type="Proteomes" id="UP000031643"/>
    </source>
</evidence>
<evidence type="ECO:0000256" key="1">
    <source>
        <dbReference type="ARBA" id="ARBA00000830"/>
    </source>
</evidence>
<keyword evidence="6" id="KW-1185">Reference proteome</keyword>
<dbReference type="InterPro" id="IPR023214">
    <property type="entry name" value="HAD_sf"/>
</dbReference>
<dbReference type="NCBIfam" id="TIGR01549">
    <property type="entry name" value="HAD-SF-IA-v1"/>
    <property type="match status" value="1"/>
</dbReference>
<protein>
    <recommendedName>
        <fullName evidence="4">phosphoglycolate phosphatase</fullName>
        <ecNumber evidence="4">3.1.3.18</ecNumber>
    </recommendedName>
</protein>
<dbReference type="SFLD" id="SFLDS00003">
    <property type="entry name" value="Haloacid_Dehalogenase"/>
    <property type="match status" value="1"/>
</dbReference>
<dbReference type="SFLD" id="SFLDG01135">
    <property type="entry name" value="C1.5.6:_HAD__Beta-PGM__Phospha"/>
    <property type="match status" value="1"/>
</dbReference>
<gene>
    <name evidence="5" type="ORF">GL4_1651</name>
</gene>
<dbReference type="PANTHER" id="PTHR43434">
    <property type="entry name" value="PHOSPHOGLYCOLATE PHOSPHATASE"/>
    <property type="match status" value="1"/>
</dbReference>
<dbReference type="NCBIfam" id="TIGR01509">
    <property type="entry name" value="HAD-SF-IA-v3"/>
    <property type="match status" value="1"/>
</dbReference>
<dbReference type="SUPFAM" id="SSF56784">
    <property type="entry name" value="HAD-like"/>
    <property type="match status" value="1"/>
</dbReference>
<dbReference type="GO" id="GO:0006281">
    <property type="term" value="P:DNA repair"/>
    <property type="evidence" value="ECO:0007669"/>
    <property type="project" value="TreeGrafter"/>
</dbReference>
<dbReference type="GO" id="GO:0005829">
    <property type="term" value="C:cytosol"/>
    <property type="evidence" value="ECO:0007669"/>
    <property type="project" value="TreeGrafter"/>
</dbReference>
<evidence type="ECO:0000256" key="2">
    <source>
        <dbReference type="ARBA" id="ARBA00004818"/>
    </source>
</evidence>
<dbReference type="InterPro" id="IPR041492">
    <property type="entry name" value="HAD_2"/>
</dbReference>
<dbReference type="KEGG" id="mcg:GL4_1651"/>
<dbReference type="InterPro" id="IPR050155">
    <property type="entry name" value="HAD-like_hydrolase_sf"/>
</dbReference>
<accession>A0A0A8K2F8</accession>
<dbReference type="GO" id="GO:0008967">
    <property type="term" value="F:phosphoglycolate phosphatase activity"/>
    <property type="evidence" value="ECO:0007669"/>
    <property type="project" value="UniProtKB-EC"/>
</dbReference>
<dbReference type="RefSeq" id="WP_045366481.1">
    <property type="nucleotide sequence ID" value="NZ_AP014648.1"/>
</dbReference>
<dbReference type="SFLD" id="SFLDG01129">
    <property type="entry name" value="C1.5:_HAD__Beta-PGM__Phosphata"/>
    <property type="match status" value="1"/>
</dbReference>
<dbReference type="PANTHER" id="PTHR43434:SF1">
    <property type="entry name" value="PHOSPHOGLYCOLATE PHOSPHATASE"/>
    <property type="match status" value="1"/>
</dbReference>
<dbReference type="Proteomes" id="UP000031643">
    <property type="component" value="Chromosome"/>
</dbReference>
<dbReference type="Gene3D" id="3.40.50.1000">
    <property type="entry name" value="HAD superfamily/HAD-like"/>
    <property type="match status" value="1"/>
</dbReference>
<keyword evidence="5" id="KW-0378">Hydrolase</keyword>
<sequence>MSHLQPCQAVIFDLDGTLADTVGDLALAIERTLDDFGLPGHPEDVVQGMVGNGLRKLVDRAFAAHGVTLDEEEHKKAFARLLVHYSAVPFENSKLYPGVRETLETLNAADIECAVLTNKMEPIAHDVLNGLGIAGLFKVVHGEKDGRPRKPDPASALELIQALGTQPDTTLLVGDSQTDLKTARAAGLRSVLVSYGYSTVPVATLEPDAVINHFHDLVGGLALAPEAD</sequence>
<evidence type="ECO:0000313" key="5">
    <source>
        <dbReference type="EMBL" id="BAQ17105.1"/>
    </source>
</evidence>
<name>A0A0A8K2F8_9HYPH</name>
<evidence type="ECO:0000256" key="3">
    <source>
        <dbReference type="ARBA" id="ARBA00006171"/>
    </source>
</evidence>
<dbReference type="Pfam" id="PF13419">
    <property type="entry name" value="HAD_2"/>
    <property type="match status" value="1"/>
</dbReference>
<proteinExistence type="inferred from homology"/>
<dbReference type="EMBL" id="AP014648">
    <property type="protein sequence ID" value="BAQ17105.1"/>
    <property type="molecule type" value="Genomic_DNA"/>
</dbReference>
<dbReference type="OrthoDB" id="9793014at2"/>
<organism evidence="5 6">
    <name type="scientific">Methyloceanibacter caenitepidi</name>
    <dbReference type="NCBI Taxonomy" id="1384459"/>
    <lineage>
        <taxon>Bacteria</taxon>
        <taxon>Pseudomonadati</taxon>
        <taxon>Pseudomonadota</taxon>
        <taxon>Alphaproteobacteria</taxon>
        <taxon>Hyphomicrobiales</taxon>
        <taxon>Hyphomicrobiaceae</taxon>
        <taxon>Methyloceanibacter</taxon>
    </lineage>
</organism>
<dbReference type="EC" id="3.1.3.18" evidence="4"/>
<dbReference type="InterPro" id="IPR023198">
    <property type="entry name" value="PGP-like_dom2"/>
</dbReference>